<keyword evidence="2" id="KW-1185">Reference proteome</keyword>
<dbReference type="Proteomes" id="UP000199199">
    <property type="component" value="Unassembled WGS sequence"/>
</dbReference>
<sequence length="70" mass="7680">MKGGVDRIHDRSWLSNSDRLTVDSRFDRWRRSKSGGSITWNGDSAILNGDTPLSEAGVLMTTLADLCILG</sequence>
<gene>
    <name evidence="1" type="ORF">SAMN04488556_2095</name>
</gene>
<dbReference type="RefSeq" id="WP_092904340.1">
    <property type="nucleotide sequence ID" value="NZ_FOZS01000002.1"/>
</dbReference>
<name>A0A1I6RTG5_9EURY</name>
<dbReference type="EMBL" id="FOZS01000002">
    <property type="protein sequence ID" value="SFS67962.1"/>
    <property type="molecule type" value="Genomic_DNA"/>
</dbReference>
<proteinExistence type="predicted"/>
<dbReference type="AlphaFoldDB" id="A0A1I6RTG5"/>
<evidence type="ECO:0000313" key="2">
    <source>
        <dbReference type="Proteomes" id="UP000199199"/>
    </source>
</evidence>
<reference evidence="2" key="1">
    <citation type="submission" date="2016-10" db="EMBL/GenBank/DDBJ databases">
        <authorList>
            <person name="Varghese N."/>
            <person name="Submissions S."/>
        </authorList>
    </citation>
    <scope>NUCLEOTIDE SEQUENCE [LARGE SCALE GENOMIC DNA]</scope>
    <source>
        <strain evidence="2">DSM 22427</strain>
    </source>
</reference>
<protein>
    <submittedName>
        <fullName evidence="1">Uncharacterized protein</fullName>
    </submittedName>
</protein>
<accession>A0A1I6RTG5</accession>
<organism evidence="1 2">
    <name type="scientific">Halostagnicola kamekurae</name>
    <dbReference type="NCBI Taxonomy" id="619731"/>
    <lineage>
        <taxon>Archaea</taxon>
        <taxon>Methanobacteriati</taxon>
        <taxon>Methanobacteriota</taxon>
        <taxon>Stenosarchaea group</taxon>
        <taxon>Halobacteria</taxon>
        <taxon>Halobacteriales</taxon>
        <taxon>Natrialbaceae</taxon>
        <taxon>Halostagnicola</taxon>
    </lineage>
</organism>
<evidence type="ECO:0000313" key="1">
    <source>
        <dbReference type="EMBL" id="SFS67962.1"/>
    </source>
</evidence>